<comment type="caution">
    <text evidence="1">The sequence shown here is derived from an EMBL/GenBank/DDBJ whole genome shotgun (WGS) entry which is preliminary data.</text>
</comment>
<dbReference type="AlphaFoldDB" id="A0A3R7MZN7"/>
<organism evidence="1 3">
    <name type="scientific">Trypanosoma rangeli</name>
    <dbReference type="NCBI Taxonomy" id="5698"/>
    <lineage>
        <taxon>Eukaryota</taxon>
        <taxon>Discoba</taxon>
        <taxon>Euglenozoa</taxon>
        <taxon>Kinetoplastea</taxon>
        <taxon>Metakinetoplastina</taxon>
        <taxon>Trypanosomatida</taxon>
        <taxon>Trypanosomatidae</taxon>
        <taxon>Trypanosoma</taxon>
        <taxon>Herpetosoma</taxon>
    </lineage>
</organism>
<proteinExistence type="predicted"/>
<keyword evidence="3" id="KW-1185">Reference proteome</keyword>
<dbReference type="RefSeq" id="XP_029234254.1">
    <property type="nucleotide sequence ID" value="XM_029385876.1"/>
</dbReference>
<dbReference type="EMBL" id="MKGL01000534">
    <property type="protein sequence ID" value="RNE97698.1"/>
    <property type="molecule type" value="Genomic_DNA"/>
</dbReference>
<dbReference type="EMBL" id="MKGL01000534">
    <property type="protein sequence ID" value="RNE97692.1"/>
    <property type="molecule type" value="Genomic_DNA"/>
</dbReference>
<evidence type="ECO:0000313" key="2">
    <source>
        <dbReference type="EMBL" id="RNE97698.1"/>
    </source>
</evidence>
<name>A0A3R7MZN7_TRYRA</name>
<sequence length="105" mass="11285">MGSACLPVSGRKGRHARVLPAELLRWNEAADTQLPHKAALLIRADASSLQRARVGCVTVVAQLLPCGAGFPDSRNAFDTYFAAAAAQREKRVAENAMGRRRGARD</sequence>
<accession>A0A3R7MZN7</accession>
<gene>
    <name evidence="1" type="ORF">TraAM80_09176</name>
    <name evidence="2" type="ORF">TraAM80_09183</name>
</gene>
<protein>
    <submittedName>
        <fullName evidence="1">Uncharacterized protein</fullName>
    </submittedName>
</protein>
<dbReference type="Proteomes" id="UP000283634">
    <property type="component" value="Unassembled WGS sequence"/>
</dbReference>
<evidence type="ECO:0000313" key="3">
    <source>
        <dbReference type="Proteomes" id="UP000283634"/>
    </source>
</evidence>
<reference evidence="1 3" key="1">
    <citation type="journal article" date="2018" name="BMC Genomics">
        <title>Genomic comparison of Trypanosoma conorhini and Trypanosoma rangeli to Trypanosoma cruzi strains of high and low virulence.</title>
        <authorList>
            <person name="Bradwell K.R."/>
            <person name="Koparde V.N."/>
            <person name="Matveyev A.V."/>
            <person name="Serrano M.G."/>
            <person name="Alves J.M."/>
            <person name="Parikh H."/>
            <person name="Huang B."/>
            <person name="Lee V."/>
            <person name="Espinosa-Alvarez O."/>
            <person name="Ortiz P.A."/>
            <person name="Costa-Martins A.G."/>
            <person name="Teixeira M.M."/>
            <person name="Buck G.A."/>
        </authorList>
    </citation>
    <scope>NUCLEOTIDE SEQUENCE [LARGE SCALE GENOMIC DNA]</scope>
    <source>
        <strain evidence="1 3">AM80</strain>
    </source>
</reference>
<evidence type="ECO:0000313" key="1">
    <source>
        <dbReference type="EMBL" id="RNE97692.1"/>
    </source>
</evidence>
<dbReference type="GeneID" id="40333109"/>